<evidence type="ECO:0000313" key="2">
    <source>
        <dbReference type="Proteomes" id="UP000655588"/>
    </source>
</evidence>
<organism evidence="1 2">
    <name type="scientific">Frieseomelitta varia</name>
    <dbReference type="NCBI Taxonomy" id="561572"/>
    <lineage>
        <taxon>Eukaryota</taxon>
        <taxon>Metazoa</taxon>
        <taxon>Ecdysozoa</taxon>
        <taxon>Arthropoda</taxon>
        <taxon>Hexapoda</taxon>
        <taxon>Insecta</taxon>
        <taxon>Pterygota</taxon>
        <taxon>Neoptera</taxon>
        <taxon>Endopterygota</taxon>
        <taxon>Hymenoptera</taxon>
        <taxon>Apocrita</taxon>
        <taxon>Aculeata</taxon>
        <taxon>Apoidea</taxon>
        <taxon>Anthophila</taxon>
        <taxon>Apidae</taxon>
        <taxon>Frieseomelitta</taxon>
    </lineage>
</organism>
<proteinExistence type="predicted"/>
<dbReference type="EMBL" id="WNWW01000312">
    <property type="protein sequence ID" value="KAF3426541.1"/>
    <property type="molecule type" value="Genomic_DNA"/>
</dbReference>
<dbReference type="Proteomes" id="UP000655588">
    <property type="component" value="Unassembled WGS sequence"/>
</dbReference>
<dbReference type="GO" id="GO:0042645">
    <property type="term" value="C:mitochondrial nucleoid"/>
    <property type="evidence" value="ECO:0007669"/>
    <property type="project" value="TreeGrafter"/>
</dbReference>
<keyword evidence="2" id="KW-1185">Reference proteome</keyword>
<dbReference type="PANTHER" id="PTHR21053:SF2">
    <property type="entry name" value="TRANSCRIPTION ELONGATION FACTOR, MITOCHONDRIAL"/>
    <property type="match status" value="1"/>
</dbReference>
<name>A0A833RZL7_9HYME</name>
<sequence length="176" mass="20282">MPATTLAIHVGPSAINWTVVNCDFKILDWDSRVWRNETSNITTYDTINLIASVTQQLPVCNCYVMEEIKMIKNKSSNLLIQNQINTGIASCLKLITNQARYFHLTIGSEAVSTDYIMKKILSDTDVDDEILQRVNVDEKLKRKYNKMFTDEKEQIGWSVLKALTFMCIVDRYNKYV</sequence>
<gene>
    <name evidence="1" type="ORF">E2986_01123</name>
</gene>
<protein>
    <submittedName>
        <fullName evidence="1">Uncharacterized protein</fullName>
    </submittedName>
</protein>
<dbReference type="InterPro" id="IPR039150">
    <property type="entry name" value="TEFM"/>
</dbReference>
<dbReference type="GO" id="GO:0030337">
    <property type="term" value="F:DNA polymerase processivity factor activity"/>
    <property type="evidence" value="ECO:0007669"/>
    <property type="project" value="TreeGrafter"/>
</dbReference>
<accession>A0A833RZL7</accession>
<dbReference type="GO" id="GO:0006392">
    <property type="term" value="P:transcription elongation by mitochondrial RNA polymerase"/>
    <property type="evidence" value="ECO:0007669"/>
    <property type="project" value="InterPro"/>
</dbReference>
<evidence type="ECO:0000313" key="1">
    <source>
        <dbReference type="EMBL" id="KAF3426541.1"/>
    </source>
</evidence>
<reference evidence="1" key="1">
    <citation type="submission" date="2019-11" db="EMBL/GenBank/DDBJ databases">
        <title>The nuclear and mitochondrial genomes of Frieseomelitta varia - a highly eusocial stingless bee (Meliponini) with a permanently sterile worker caste.</title>
        <authorList>
            <person name="Freitas F.C.P."/>
            <person name="Lourenco A.P."/>
            <person name="Nunes F.M.F."/>
            <person name="Paschoal A.R."/>
            <person name="Abreu F.C.P."/>
            <person name="Barbin F.O."/>
            <person name="Bataglia L."/>
            <person name="Cardoso-Junior C.A.M."/>
            <person name="Cervoni M.S."/>
            <person name="Silva S.R."/>
            <person name="Dalarmi F."/>
            <person name="Del Lama M.A."/>
            <person name="Depintor T.S."/>
            <person name="Ferreira K.M."/>
            <person name="Goria P.S."/>
            <person name="Jaskot M.C."/>
            <person name="Lago D.C."/>
            <person name="Luna-Lucena D."/>
            <person name="Moda L.M."/>
            <person name="Nascimento L."/>
            <person name="Pedrino M."/>
            <person name="Rabico F.O."/>
            <person name="Sanches F.C."/>
            <person name="Santos D.E."/>
            <person name="Santos C.G."/>
            <person name="Vieira J."/>
            <person name="Lopes T.F."/>
            <person name="Barchuk A.R."/>
            <person name="Hartfelder K."/>
            <person name="Simoes Z.L.P."/>
            <person name="Bitondi M.M.G."/>
            <person name="Pinheiro D.G."/>
        </authorList>
    </citation>
    <scope>NUCLEOTIDE SEQUENCE</scope>
    <source>
        <strain evidence="1">USP_RPSP 00005682</strain>
        <tissue evidence="1">Whole individual</tissue>
    </source>
</reference>
<dbReference type="PANTHER" id="PTHR21053">
    <property type="entry name" value="TRANSCRIPTION ELONGATION FACTOR, MITOCHONDRIAL"/>
    <property type="match status" value="1"/>
</dbReference>
<comment type="caution">
    <text evidence="1">The sequence shown here is derived from an EMBL/GenBank/DDBJ whole genome shotgun (WGS) entry which is preliminary data.</text>
</comment>
<dbReference type="AlphaFoldDB" id="A0A833RZL7"/>